<evidence type="ECO:0000313" key="1">
    <source>
        <dbReference type="WBParaSite" id="SSTP_0000973625.1"/>
    </source>
</evidence>
<organism evidence="1">
    <name type="scientific">Strongyloides stercoralis</name>
    <name type="common">Threadworm</name>
    <dbReference type="NCBI Taxonomy" id="6248"/>
    <lineage>
        <taxon>Eukaryota</taxon>
        <taxon>Metazoa</taxon>
        <taxon>Ecdysozoa</taxon>
        <taxon>Nematoda</taxon>
        <taxon>Chromadorea</taxon>
        <taxon>Rhabditida</taxon>
        <taxon>Tylenchina</taxon>
        <taxon>Panagrolaimomorpha</taxon>
        <taxon>Strongyloidoidea</taxon>
        <taxon>Strongyloididae</taxon>
        <taxon>Strongyloides</taxon>
    </lineage>
</organism>
<protein>
    <submittedName>
        <fullName evidence="1">4Fe-4S ferredoxin-type domain-containing protein</fullName>
    </submittedName>
</protein>
<sequence length="83" mass="9465">MLVTIVKPGMFFCSACGRCTSWCALGSAPRYISNLDNWLCAKKVKGYISRFVQDWKMFTAQGMFQNSIEVYRNEFYVSTALLA</sequence>
<proteinExistence type="predicted"/>
<accession>A0A0K0EJU5</accession>
<name>A0A0K0EJU5_STRER</name>
<reference evidence="1" key="1">
    <citation type="submission" date="2015-08" db="UniProtKB">
        <authorList>
            <consortium name="WormBaseParasite"/>
        </authorList>
    </citation>
    <scope>IDENTIFICATION</scope>
</reference>
<dbReference type="AlphaFoldDB" id="A0A0K0EJU5"/>
<dbReference type="WBParaSite" id="SSTP_0000973625.1">
    <property type="protein sequence ID" value="SSTP_0000973625.1"/>
    <property type="gene ID" value="SSTP_0000973625"/>
</dbReference>